<dbReference type="AlphaFoldDB" id="A0A0C1UAK4"/>
<name>A0A0C1UAK4_9CLOT</name>
<proteinExistence type="predicted"/>
<dbReference type="OrthoDB" id="9785602at2"/>
<dbReference type="PROSITE" id="PS51186">
    <property type="entry name" value="GNAT"/>
    <property type="match status" value="1"/>
</dbReference>
<dbReference type="PANTHER" id="PTHR43792">
    <property type="entry name" value="GNAT FAMILY, PUTATIVE (AFU_ORTHOLOGUE AFUA_3G00765)-RELATED-RELATED"/>
    <property type="match status" value="1"/>
</dbReference>
<feature type="domain" description="N-acetyltransferase" evidence="1">
    <location>
        <begin position="21"/>
        <end position="160"/>
    </location>
</feature>
<dbReference type="EMBL" id="AYSO01000020">
    <property type="protein sequence ID" value="KIE44590.1"/>
    <property type="molecule type" value="Genomic_DNA"/>
</dbReference>
<dbReference type="Gene3D" id="3.40.630.30">
    <property type="match status" value="1"/>
</dbReference>
<evidence type="ECO:0000259" key="1">
    <source>
        <dbReference type="PROSITE" id="PS51186"/>
    </source>
</evidence>
<dbReference type="SUPFAM" id="SSF55729">
    <property type="entry name" value="Acyl-CoA N-acyltransferases (Nat)"/>
    <property type="match status" value="1"/>
</dbReference>
<reference evidence="2 3" key="1">
    <citation type="journal article" date="2015" name="Infect. Genet. Evol.">
        <title>Genomic sequences of six botulinum neurotoxin-producing strains representing three clostridial species illustrate the mobility and diversity of botulinum neurotoxin genes.</title>
        <authorList>
            <person name="Smith T.J."/>
            <person name="Hill K.K."/>
            <person name="Xie G."/>
            <person name="Foley B.T."/>
            <person name="Williamson C.H."/>
            <person name="Foster J.T."/>
            <person name="Johnson S.L."/>
            <person name="Chertkov O."/>
            <person name="Teshima H."/>
            <person name="Gibbons H.S."/>
            <person name="Johnsky L.A."/>
            <person name="Karavis M.A."/>
            <person name="Smith L.A."/>
        </authorList>
    </citation>
    <scope>NUCLEOTIDE SEQUENCE [LARGE SCALE GENOMIC DNA]</scope>
    <source>
        <strain evidence="2 3">CDC 2741</strain>
    </source>
</reference>
<protein>
    <submittedName>
        <fullName evidence="2">Acetyltransferase domain protein</fullName>
    </submittedName>
</protein>
<evidence type="ECO:0000313" key="2">
    <source>
        <dbReference type="EMBL" id="KIE44590.1"/>
    </source>
</evidence>
<organism evidence="2 3">
    <name type="scientific">Clostridium argentinense CDC 2741</name>
    <dbReference type="NCBI Taxonomy" id="1418104"/>
    <lineage>
        <taxon>Bacteria</taxon>
        <taxon>Bacillati</taxon>
        <taxon>Bacillota</taxon>
        <taxon>Clostridia</taxon>
        <taxon>Eubacteriales</taxon>
        <taxon>Clostridiaceae</taxon>
        <taxon>Clostridium</taxon>
    </lineage>
</organism>
<gene>
    <name evidence="2" type="ORF">U732_609</name>
</gene>
<dbReference type="InterPro" id="IPR051531">
    <property type="entry name" value="N-acetyltransferase"/>
</dbReference>
<dbReference type="STRING" id="29341.RSJ17_05845"/>
<accession>A0A0C1UAK4</accession>
<comment type="caution">
    <text evidence="2">The sequence shown here is derived from an EMBL/GenBank/DDBJ whole genome shotgun (WGS) entry which is preliminary data.</text>
</comment>
<evidence type="ECO:0000313" key="3">
    <source>
        <dbReference type="Proteomes" id="UP000031366"/>
    </source>
</evidence>
<dbReference type="CDD" id="cd04301">
    <property type="entry name" value="NAT_SF"/>
    <property type="match status" value="1"/>
</dbReference>
<keyword evidence="3" id="KW-1185">Reference proteome</keyword>
<dbReference type="InterPro" id="IPR016181">
    <property type="entry name" value="Acyl_CoA_acyltransferase"/>
</dbReference>
<sequence length="160" mass="18187">MKICNNIFIKSINDDYAMQLVDILNNDHELKNALDSSENKISKSEFIDYNKQWCQNKNAEIFAIVLSDIAIGTISLCHQDIKEQKAQIGYWISSKYWGNGYTSCAFSQVLNLARKKGIKYLSSTIKDDNIASKSIWIKNGAKIETEDKKLNALLTLDDII</sequence>
<dbReference type="GO" id="GO:0016747">
    <property type="term" value="F:acyltransferase activity, transferring groups other than amino-acyl groups"/>
    <property type="evidence" value="ECO:0007669"/>
    <property type="project" value="InterPro"/>
</dbReference>
<dbReference type="RefSeq" id="WP_039636560.1">
    <property type="nucleotide sequence ID" value="NZ_AYSO01000020.1"/>
</dbReference>
<dbReference type="InterPro" id="IPR000182">
    <property type="entry name" value="GNAT_dom"/>
</dbReference>
<dbReference type="Pfam" id="PF13302">
    <property type="entry name" value="Acetyltransf_3"/>
    <property type="match status" value="1"/>
</dbReference>
<dbReference type="Proteomes" id="UP000031366">
    <property type="component" value="Unassembled WGS sequence"/>
</dbReference>
<keyword evidence="2" id="KW-0808">Transferase</keyword>